<organism evidence="1 2">
    <name type="scientific">Meripilus lineatus</name>
    <dbReference type="NCBI Taxonomy" id="2056292"/>
    <lineage>
        <taxon>Eukaryota</taxon>
        <taxon>Fungi</taxon>
        <taxon>Dikarya</taxon>
        <taxon>Basidiomycota</taxon>
        <taxon>Agaricomycotina</taxon>
        <taxon>Agaricomycetes</taxon>
        <taxon>Polyporales</taxon>
        <taxon>Meripilaceae</taxon>
        <taxon>Meripilus</taxon>
    </lineage>
</organism>
<evidence type="ECO:0000313" key="2">
    <source>
        <dbReference type="Proteomes" id="UP001212997"/>
    </source>
</evidence>
<protein>
    <submittedName>
        <fullName evidence="1">Uncharacterized protein</fullName>
    </submittedName>
</protein>
<evidence type="ECO:0000313" key="1">
    <source>
        <dbReference type="EMBL" id="KAJ3491672.1"/>
    </source>
</evidence>
<proteinExistence type="predicted"/>
<gene>
    <name evidence="1" type="ORF">NLI96_g517</name>
</gene>
<dbReference type="Gene3D" id="1.25.10.10">
    <property type="entry name" value="Leucine-rich Repeat Variant"/>
    <property type="match status" value="1"/>
</dbReference>
<accession>A0AAD5VBY9</accession>
<comment type="caution">
    <text evidence="1">The sequence shown here is derived from an EMBL/GenBank/DDBJ whole genome shotgun (WGS) entry which is preliminary data.</text>
</comment>
<name>A0AAD5VBY9_9APHY</name>
<dbReference type="Proteomes" id="UP001212997">
    <property type="component" value="Unassembled WGS sequence"/>
</dbReference>
<dbReference type="SUPFAM" id="SSF48371">
    <property type="entry name" value="ARM repeat"/>
    <property type="match status" value="1"/>
</dbReference>
<dbReference type="InterPro" id="IPR016024">
    <property type="entry name" value="ARM-type_fold"/>
</dbReference>
<reference evidence="1" key="1">
    <citation type="submission" date="2022-07" db="EMBL/GenBank/DDBJ databases">
        <title>Genome Sequence of Physisporinus lineatus.</title>
        <authorList>
            <person name="Buettner E."/>
        </authorList>
    </citation>
    <scope>NUCLEOTIDE SEQUENCE</scope>
    <source>
        <strain evidence="1">VT162</strain>
    </source>
</reference>
<keyword evidence="2" id="KW-1185">Reference proteome</keyword>
<dbReference type="InterPro" id="IPR011989">
    <property type="entry name" value="ARM-like"/>
</dbReference>
<sequence>MPYGTQVAIQCLPFPLVIVRVFKYVSGIYVSHTLQVTTQIPDDDIDDIVDQVLSIILTDGLPTPHERKTRALALWITSCQGLPISSLSRKKLKVSTVLKKYIAHDVRPNDYLFVADTLKIVDNLLQQDSLTFISAIHDIFPSLLSQLLSLDSDVQHAAARALGALAISARHPACSLRTQLAQALRDFVDSHVASKSGKDAHLSQPLLSLFTSALDDNSPLKPGSVGPCWAISVLASFVVLSDGLVFSQKRFLKFVVKTILPIMADKKLIVRGLGSRLWRCLVWAMFRLGDTSKRGAPQDTHIYDNAFALVNQIAQAGIGSSLVYGLLGEAPSDTEHNMSRPVSGHPDFPRAIHVLRELVKRPDRDLHEESVALLATMTSGIGSSRGSEHRGSRKWCLDRLLEPTLFDGSILRVDPTESQWEPSTTLKL</sequence>
<dbReference type="AlphaFoldDB" id="A0AAD5VBY9"/>
<dbReference type="EMBL" id="JANAWD010000008">
    <property type="protein sequence ID" value="KAJ3491672.1"/>
    <property type="molecule type" value="Genomic_DNA"/>
</dbReference>